<name>A0ABP9YLL8_9FUNG</name>
<proteinExistence type="predicted"/>
<evidence type="ECO:0000313" key="2">
    <source>
        <dbReference type="Proteomes" id="UP001473302"/>
    </source>
</evidence>
<reference evidence="1 2" key="1">
    <citation type="submission" date="2024-04" db="EMBL/GenBank/DDBJ databases">
        <title>genome sequences of Mucor flavus KT1a and Helicostylum pulchrum KT1b strains isolated from the surface of a dry-aged beef.</title>
        <authorList>
            <person name="Toyotome T."/>
            <person name="Hosono M."/>
            <person name="Torimaru M."/>
            <person name="Fukuda K."/>
            <person name="Mikami N."/>
        </authorList>
    </citation>
    <scope>NUCLEOTIDE SEQUENCE [LARGE SCALE GENOMIC DNA]</scope>
    <source>
        <strain evidence="1 2">KT1a</strain>
    </source>
</reference>
<protein>
    <submittedName>
        <fullName evidence="1">Uncharacterized protein</fullName>
    </submittedName>
</protein>
<accession>A0ABP9YLL8</accession>
<dbReference type="EMBL" id="BAABUK010000003">
    <property type="protein sequence ID" value="GAA5807753.1"/>
    <property type="molecule type" value="Genomic_DNA"/>
</dbReference>
<gene>
    <name evidence="1" type="ORF">MFLAVUS_001130</name>
</gene>
<comment type="caution">
    <text evidence="1">The sequence shown here is derived from an EMBL/GenBank/DDBJ whole genome shotgun (WGS) entry which is preliminary data.</text>
</comment>
<organism evidence="1 2">
    <name type="scientific">Mucor flavus</name>
    <dbReference type="NCBI Taxonomy" id="439312"/>
    <lineage>
        <taxon>Eukaryota</taxon>
        <taxon>Fungi</taxon>
        <taxon>Fungi incertae sedis</taxon>
        <taxon>Mucoromycota</taxon>
        <taxon>Mucoromycotina</taxon>
        <taxon>Mucoromycetes</taxon>
        <taxon>Mucorales</taxon>
        <taxon>Mucorineae</taxon>
        <taxon>Mucoraceae</taxon>
        <taxon>Mucor</taxon>
    </lineage>
</organism>
<evidence type="ECO:0000313" key="1">
    <source>
        <dbReference type="EMBL" id="GAA5807753.1"/>
    </source>
</evidence>
<keyword evidence="2" id="KW-1185">Reference proteome</keyword>
<sequence length="878" mass="101417">MENAYNIRQHSHCFQHYQRFEAIISCDKQKTRALAYGSRDDNADSITIDNIKQGLYRVFEKGKEKWDDDDKFFMKVVSGYILGISGVHKDYECLDQVHYAFIVPSEWKKEISEELIRPIYIEAGLISEKDHSDRLLFISEVECIFYDLQKQHLHFERGQYTVLSRVNTSLNNVVTIKLDLVRTMSTLFNCPGSKFVPYVEKSRIISITPHYFSDEITAFIKTKTAVFTAKNDPAVHSLVQDLYENMGKLIVSMNNLAEYTNGSIETFEIFQNYDDSVESRIKTEKLIDDVLKTMAQNNFVRNYRFVTLTDKRGENFGKNYALNNLIESTLARNTLTTDRKSHVASLDYISDNEPSRLFRGAALGAFETIKNCSMHCTPNIRREEKPVISLSTIINIDISRKSTLLSFSVLNDNGDIESIYDHNHIETNNSLLSICETWITMPFDKKEHIFNLTFTDQEPLRGEEFILNIEQILKDSSKKKMVISVSQQRYIKNYVLEYLVYVKDAILSIISNADDKNVNIGYAVSIEKIMLENIIGTKKDLQEVMYASGLINKSDGSKKLVVITQGEVLIPVIKRHVKLDFPLNTYFVLAQLHEDYIQLTLNRVVTNCSVEEKESVVMQEEIIPIKNIYKSLCINMWENIVEESSLIQLCDEHKTCNDSEICQLFSMGNRNKFMEDFERFISGNIFKENSDVEITDKHVIEFSSTCECKVYLTIYDFIHVSLEPVLRDIAITLSASLKINELFGNYIYIKYAFSLIYFNQNLKLQPIIQKILSDKTKIFNIEEGIETECSVISEPSNYFLLPNIEQQLFLSRRLQIGTLQQVSSQSYCFQVSSETFFRIIGSGDIMDSHKFNHANFVKIPKDSTNDTIVILLTCYYYN</sequence>
<dbReference type="Proteomes" id="UP001473302">
    <property type="component" value="Unassembled WGS sequence"/>
</dbReference>